<dbReference type="PANTHER" id="PTHR42695:SF5">
    <property type="entry name" value="GLUTAMINE AMIDOTRANSFERASE YLR126C-RELATED"/>
    <property type="match status" value="1"/>
</dbReference>
<dbReference type="InterPro" id="IPR017926">
    <property type="entry name" value="GATASE"/>
</dbReference>
<dbReference type="PANTHER" id="PTHR42695">
    <property type="entry name" value="GLUTAMINE AMIDOTRANSFERASE YLR126C-RELATED"/>
    <property type="match status" value="1"/>
</dbReference>
<evidence type="ECO:0000313" key="2">
    <source>
        <dbReference type="EMBL" id="MBI5132650.1"/>
    </source>
</evidence>
<dbReference type="CDD" id="cd01741">
    <property type="entry name" value="GATase1_1"/>
    <property type="match status" value="1"/>
</dbReference>
<keyword evidence="2" id="KW-0315">Glutamine amidotransferase</keyword>
<dbReference type="Proteomes" id="UP000782519">
    <property type="component" value="Unassembled WGS sequence"/>
</dbReference>
<gene>
    <name evidence="2" type="ORF">HZA66_24695</name>
</gene>
<dbReference type="AlphaFoldDB" id="A0A933W3X3"/>
<name>A0A933W3X3_RHOPL</name>
<dbReference type="PROSITE" id="PS51273">
    <property type="entry name" value="GATASE_TYPE_1"/>
    <property type="match status" value="1"/>
</dbReference>
<feature type="domain" description="Glutamine amidotransferase" evidence="1">
    <location>
        <begin position="52"/>
        <end position="192"/>
    </location>
</feature>
<reference evidence="2" key="1">
    <citation type="submission" date="2020-07" db="EMBL/GenBank/DDBJ databases">
        <title>Huge and variable diversity of episymbiotic CPR bacteria and DPANN archaea in groundwater ecosystems.</title>
        <authorList>
            <person name="He C.Y."/>
            <person name="Keren R."/>
            <person name="Whittaker M."/>
            <person name="Farag I.F."/>
            <person name="Doudna J."/>
            <person name="Cate J.H.D."/>
            <person name="Banfield J.F."/>
        </authorList>
    </citation>
    <scope>NUCLEOTIDE SEQUENCE</scope>
    <source>
        <strain evidence="2">NC_groundwater_1818_Pr3_B-0.1um_66_35</strain>
    </source>
</reference>
<protein>
    <submittedName>
        <fullName evidence="2">Type 1 glutamine amidotransferase</fullName>
    </submittedName>
</protein>
<dbReference type="InterPro" id="IPR044992">
    <property type="entry name" value="ChyE-like"/>
</dbReference>
<evidence type="ECO:0000313" key="3">
    <source>
        <dbReference type="Proteomes" id="UP000782519"/>
    </source>
</evidence>
<dbReference type="Gene3D" id="3.40.50.880">
    <property type="match status" value="1"/>
</dbReference>
<dbReference type="SUPFAM" id="SSF52317">
    <property type="entry name" value="Class I glutamine amidotransferase-like"/>
    <property type="match status" value="1"/>
</dbReference>
<dbReference type="GO" id="GO:0005829">
    <property type="term" value="C:cytosol"/>
    <property type="evidence" value="ECO:0007669"/>
    <property type="project" value="TreeGrafter"/>
</dbReference>
<dbReference type="InterPro" id="IPR029062">
    <property type="entry name" value="Class_I_gatase-like"/>
</dbReference>
<organism evidence="2 3">
    <name type="scientific">Rhodopseudomonas palustris</name>
    <dbReference type="NCBI Taxonomy" id="1076"/>
    <lineage>
        <taxon>Bacteria</taxon>
        <taxon>Pseudomonadati</taxon>
        <taxon>Pseudomonadota</taxon>
        <taxon>Alphaproteobacteria</taxon>
        <taxon>Hyphomicrobiales</taxon>
        <taxon>Nitrobacteraceae</taxon>
        <taxon>Rhodopseudomonas</taxon>
    </lineage>
</organism>
<accession>A0A933W3X3</accession>
<comment type="caution">
    <text evidence="2">The sequence shown here is derived from an EMBL/GenBank/DDBJ whole genome shotgun (WGS) entry which is preliminary data.</text>
</comment>
<evidence type="ECO:0000259" key="1">
    <source>
        <dbReference type="Pfam" id="PF00117"/>
    </source>
</evidence>
<dbReference type="Pfam" id="PF00117">
    <property type="entry name" value="GATase"/>
    <property type="match status" value="1"/>
</dbReference>
<proteinExistence type="predicted"/>
<sequence length="258" mass="27971">MHDKPRSEASGLRLLVFQHVDVEHPGIFREFWRDAGIAWDAVELDAGEPIPDLEAYDALIVMGGPMDVWQEDEHPWLVAEKAAIRRFVTDLQRPYLGICFGHQLLAAALGGVVQLGKVPEVGPGTVELTQAGAADPLFAGLSTPVRTFQWHGAEVASLPAGCEVLARNDACAVQAFRFGAMAYGIQYHVELTDVTVPEWQQIPAYAASLETALGPERAARLADDTRKLLPDFAAAARQLNDNFLKVVTASATSTAKVM</sequence>
<dbReference type="EMBL" id="JACRJB010000068">
    <property type="protein sequence ID" value="MBI5132650.1"/>
    <property type="molecule type" value="Genomic_DNA"/>
</dbReference>